<dbReference type="PANTHER" id="PTHR43280">
    <property type="entry name" value="ARAC-FAMILY TRANSCRIPTIONAL REGULATOR"/>
    <property type="match status" value="1"/>
</dbReference>
<dbReference type="InterPro" id="IPR018060">
    <property type="entry name" value="HTH_AraC"/>
</dbReference>
<keyword evidence="2" id="KW-0238">DNA-binding</keyword>
<evidence type="ECO:0000256" key="1">
    <source>
        <dbReference type="ARBA" id="ARBA00023015"/>
    </source>
</evidence>
<dbReference type="PROSITE" id="PS01124">
    <property type="entry name" value="HTH_ARAC_FAMILY_2"/>
    <property type="match status" value="1"/>
</dbReference>
<comment type="caution">
    <text evidence="8">The sequence shown here is derived from an EMBL/GenBank/DDBJ whole genome shotgun (WGS) entry which is preliminary data.</text>
</comment>
<dbReference type="InterPro" id="IPR020449">
    <property type="entry name" value="Tscrpt_reg_AraC-type_HTH"/>
</dbReference>
<dbReference type="SMART" id="SM00342">
    <property type="entry name" value="HTH_ARAC"/>
    <property type="match status" value="1"/>
</dbReference>
<evidence type="ECO:0000256" key="2">
    <source>
        <dbReference type="ARBA" id="ARBA00023125"/>
    </source>
</evidence>
<feature type="domain" description="HTH araC/xylS-type" evidence="6">
    <location>
        <begin position="247"/>
        <end position="345"/>
    </location>
</feature>
<sequence>MAMHINILIIDDEPIIRKGLSYLLSHTEINDAHIEVVESNGSLNANQLLGKQEFDIIFTDIRMPGMDGLTFIDQWKNKVNQTQWVILSGYDDFGYAQKAISLGVKEYILKPITKKNVKDTLERLIDNHRKQSNNFIGMDELEKVRIKLEEAIWTLDEDFAVSIITSWYDEIIQREIAEDYYIRTLNDLFANLLQRVNNRGRIHIEDQEVTITGKDTSVITENFQAACIKLMEHIRLQRKGQVLDPIEFAKEFIQENLDKKLTLDDVANRIGLNATYFSHLFKKETGISFIDFRMQLRMEKAKELIETGNMKITDIANSIGYEDLSHFTKTFKKYTGYSPSKYLSIMENN</sequence>
<evidence type="ECO:0008006" key="10">
    <source>
        <dbReference type="Google" id="ProtNLM"/>
    </source>
</evidence>
<keyword evidence="3" id="KW-0804">Transcription</keyword>
<dbReference type="InterPro" id="IPR018062">
    <property type="entry name" value="HTH_AraC-typ_CS"/>
</dbReference>
<dbReference type="EMBL" id="PIOC01000028">
    <property type="protein sequence ID" value="RDW16014.1"/>
    <property type="molecule type" value="Genomic_DNA"/>
</dbReference>
<dbReference type="CDD" id="cd17536">
    <property type="entry name" value="REC_YesN-like"/>
    <property type="match status" value="1"/>
</dbReference>
<dbReference type="PROSITE" id="PS50110">
    <property type="entry name" value="RESPONSE_REGULATORY"/>
    <property type="match status" value="1"/>
</dbReference>
<dbReference type="Proteomes" id="UP000257143">
    <property type="component" value="Unassembled WGS sequence"/>
</dbReference>
<dbReference type="InterPro" id="IPR011006">
    <property type="entry name" value="CheY-like_superfamily"/>
</dbReference>
<evidence type="ECO:0000313" key="8">
    <source>
        <dbReference type="EMBL" id="RDW16014.1"/>
    </source>
</evidence>
<dbReference type="PANTHER" id="PTHR43280:SF10">
    <property type="entry name" value="REGULATORY PROTEIN POCR"/>
    <property type="match status" value="1"/>
</dbReference>
<dbReference type="InterPro" id="IPR009057">
    <property type="entry name" value="Homeodomain-like_sf"/>
</dbReference>
<protein>
    <recommendedName>
        <fullName evidence="10">DNA-binding response regulator</fullName>
    </recommendedName>
</protein>
<name>A0A3D8PIY2_9BACI</name>
<dbReference type="Gene3D" id="3.40.50.2300">
    <property type="match status" value="1"/>
</dbReference>
<dbReference type="GO" id="GO:0000160">
    <property type="term" value="P:phosphorelay signal transduction system"/>
    <property type="evidence" value="ECO:0007669"/>
    <property type="project" value="InterPro"/>
</dbReference>
<dbReference type="GO" id="GO:0043565">
    <property type="term" value="F:sequence-specific DNA binding"/>
    <property type="evidence" value="ECO:0007669"/>
    <property type="project" value="InterPro"/>
</dbReference>
<dbReference type="InterPro" id="IPR001789">
    <property type="entry name" value="Sig_transdc_resp-reg_receiver"/>
</dbReference>
<evidence type="ECO:0000256" key="4">
    <source>
        <dbReference type="PROSITE-ProRule" id="PRU00169"/>
    </source>
</evidence>
<keyword evidence="1" id="KW-0805">Transcription regulation</keyword>
<dbReference type="GO" id="GO:0003700">
    <property type="term" value="F:DNA-binding transcription factor activity"/>
    <property type="evidence" value="ECO:0007669"/>
    <property type="project" value="InterPro"/>
</dbReference>
<feature type="modified residue" description="4-aspartylphosphate" evidence="4">
    <location>
        <position position="60"/>
    </location>
</feature>
<dbReference type="AlphaFoldDB" id="A0A3D8PIY2"/>
<dbReference type="OrthoDB" id="9794370at2"/>
<organism evidence="8 9">
    <name type="scientific">Oceanobacillus arenosus</name>
    <dbReference type="NCBI Taxonomy" id="1229153"/>
    <lineage>
        <taxon>Bacteria</taxon>
        <taxon>Bacillati</taxon>
        <taxon>Bacillota</taxon>
        <taxon>Bacilli</taxon>
        <taxon>Bacillales</taxon>
        <taxon>Bacillaceae</taxon>
        <taxon>Oceanobacillus</taxon>
    </lineage>
</organism>
<dbReference type="PRINTS" id="PR00032">
    <property type="entry name" value="HTHARAC"/>
</dbReference>
<evidence type="ECO:0000256" key="3">
    <source>
        <dbReference type="ARBA" id="ARBA00023163"/>
    </source>
</evidence>
<dbReference type="Pfam" id="PF12833">
    <property type="entry name" value="HTH_18"/>
    <property type="match status" value="1"/>
</dbReference>
<proteinExistence type="predicted"/>
<feature type="domain" description="Response regulatory" evidence="7">
    <location>
        <begin position="6"/>
        <end position="125"/>
    </location>
</feature>
<gene>
    <name evidence="8" type="ORF">CWR48_17620</name>
</gene>
<dbReference type="SUPFAM" id="SSF52172">
    <property type="entry name" value="CheY-like"/>
    <property type="match status" value="1"/>
</dbReference>
<keyword evidence="5" id="KW-0175">Coiled coil</keyword>
<dbReference type="PROSITE" id="PS00041">
    <property type="entry name" value="HTH_ARAC_FAMILY_1"/>
    <property type="match status" value="1"/>
</dbReference>
<keyword evidence="9" id="KW-1185">Reference proteome</keyword>
<evidence type="ECO:0000259" key="6">
    <source>
        <dbReference type="PROSITE" id="PS01124"/>
    </source>
</evidence>
<evidence type="ECO:0000256" key="5">
    <source>
        <dbReference type="SAM" id="Coils"/>
    </source>
</evidence>
<feature type="coiled-coil region" evidence="5">
    <location>
        <begin position="114"/>
        <end position="158"/>
    </location>
</feature>
<reference evidence="9" key="1">
    <citation type="submission" date="2017-11" db="EMBL/GenBank/DDBJ databases">
        <authorList>
            <person name="Zhu W."/>
        </authorList>
    </citation>
    <scope>NUCLEOTIDE SEQUENCE [LARGE SCALE GENOMIC DNA]</scope>
    <source>
        <strain evidence="9">CAU 1183</strain>
    </source>
</reference>
<evidence type="ECO:0000259" key="7">
    <source>
        <dbReference type="PROSITE" id="PS50110"/>
    </source>
</evidence>
<dbReference type="Gene3D" id="1.10.10.60">
    <property type="entry name" value="Homeodomain-like"/>
    <property type="match status" value="2"/>
</dbReference>
<dbReference type="SUPFAM" id="SSF46689">
    <property type="entry name" value="Homeodomain-like"/>
    <property type="match status" value="2"/>
</dbReference>
<evidence type="ECO:0000313" key="9">
    <source>
        <dbReference type="Proteomes" id="UP000257143"/>
    </source>
</evidence>
<accession>A0A3D8PIY2</accession>
<dbReference type="Pfam" id="PF00072">
    <property type="entry name" value="Response_reg"/>
    <property type="match status" value="1"/>
</dbReference>
<keyword evidence="4" id="KW-0597">Phosphoprotein</keyword>
<dbReference type="SMART" id="SM00448">
    <property type="entry name" value="REC"/>
    <property type="match status" value="1"/>
</dbReference>